<proteinExistence type="predicted"/>
<name>A0A0A1Z9I9_PSEFL</name>
<accession>A0A0A1Z9I9</accession>
<evidence type="ECO:0000256" key="6">
    <source>
        <dbReference type="SAM" id="Phobius"/>
    </source>
</evidence>
<dbReference type="RefSeq" id="WP_033902680.1">
    <property type="nucleotide sequence ID" value="NZ_ASGY01000016.1"/>
</dbReference>
<dbReference type="PANTHER" id="PTHR30086">
    <property type="entry name" value="ARGININE EXPORTER PROTEIN ARGO"/>
    <property type="match status" value="1"/>
</dbReference>
<dbReference type="EMBL" id="ASGY01000016">
    <property type="protein sequence ID" value="KGE69671.1"/>
    <property type="molecule type" value="Genomic_DNA"/>
</dbReference>
<gene>
    <name evidence="7" type="ORF">K814_0101730</name>
</gene>
<evidence type="ECO:0000256" key="3">
    <source>
        <dbReference type="ARBA" id="ARBA00022692"/>
    </source>
</evidence>
<feature type="transmembrane region" description="Helical" evidence="6">
    <location>
        <begin position="182"/>
        <end position="204"/>
    </location>
</feature>
<dbReference type="InterPro" id="IPR001123">
    <property type="entry name" value="LeuE-type"/>
</dbReference>
<keyword evidence="2" id="KW-1003">Cell membrane</keyword>
<protein>
    <submittedName>
        <fullName evidence="7">Lysine transporter LysE</fullName>
    </submittedName>
</protein>
<feature type="transmembrane region" description="Helical" evidence="6">
    <location>
        <begin position="40"/>
        <end position="64"/>
    </location>
</feature>
<evidence type="ECO:0000256" key="1">
    <source>
        <dbReference type="ARBA" id="ARBA00004651"/>
    </source>
</evidence>
<dbReference type="GO" id="GO:0015171">
    <property type="term" value="F:amino acid transmembrane transporter activity"/>
    <property type="evidence" value="ECO:0007669"/>
    <property type="project" value="TreeGrafter"/>
</dbReference>
<evidence type="ECO:0000313" key="8">
    <source>
        <dbReference type="Proteomes" id="UP000030060"/>
    </source>
</evidence>
<evidence type="ECO:0000256" key="2">
    <source>
        <dbReference type="ARBA" id="ARBA00022475"/>
    </source>
</evidence>
<feature type="transmembrane region" description="Helical" evidence="6">
    <location>
        <begin position="6"/>
        <end position="28"/>
    </location>
</feature>
<feature type="transmembrane region" description="Helical" evidence="6">
    <location>
        <begin position="146"/>
        <end position="170"/>
    </location>
</feature>
<sequence length="213" mass="22465">MTPSLLLAVLASGFIYGITPGPGVLAVFGIGAARGRRAGAGFLCGHLLGDVVWCSTALIAIVGAREVGSSAFDVLGVLSGLYLFWLGWRAIRTQRRSSDAPQGAARHPFWHGILFGLTNPKAYPVAVATFTALLSSRAELLTWSMLPSLIFLSFVGGLLAYAILIGVVGAQRVRTVYQRHEILITKLCGVMFIGFAINALAHALPGLFGSKPA</sequence>
<dbReference type="Proteomes" id="UP000030060">
    <property type="component" value="Unassembled WGS sequence"/>
</dbReference>
<comment type="subcellular location">
    <subcellularLocation>
        <location evidence="1">Cell membrane</location>
        <topology evidence="1">Multi-pass membrane protein</topology>
    </subcellularLocation>
</comment>
<dbReference type="GO" id="GO:0005886">
    <property type="term" value="C:plasma membrane"/>
    <property type="evidence" value="ECO:0007669"/>
    <property type="project" value="UniProtKB-SubCell"/>
</dbReference>
<comment type="caution">
    <text evidence="7">The sequence shown here is derived from an EMBL/GenBank/DDBJ whole genome shotgun (WGS) entry which is preliminary data.</text>
</comment>
<keyword evidence="5 6" id="KW-0472">Membrane</keyword>
<reference evidence="7 8" key="1">
    <citation type="journal article" date="2013" name="Genome Announc.">
        <title>Draft Genome Sequence of Pseudomonas fluorescens LMG 5329, a White Line-Inducing Principle-Producing Bioindicator for the Mushroom Pathogen Pseudomonas tolaasii.</title>
        <authorList>
            <person name="Ghequire M.G."/>
            <person name="Rokni-Zadeh H."/>
            <person name="Zarrineh P."/>
            <person name="De Mot R."/>
        </authorList>
    </citation>
    <scope>NUCLEOTIDE SEQUENCE [LARGE SCALE GENOMIC DNA]</scope>
    <source>
        <strain evidence="7 8">LMG 5329</strain>
    </source>
</reference>
<dbReference type="Pfam" id="PF01810">
    <property type="entry name" value="LysE"/>
    <property type="match status" value="1"/>
</dbReference>
<feature type="transmembrane region" description="Helical" evidence="6">
    <location>
        <begin position="109"/>
        <end position="134"/>
    </location>
</feature>
<dbReference type="AlphaFoldDB" id="A0A0A1Z9I9"/>
<organism evidence="7 8">
    <name type="scientific">Pseudomonas fluorescens LMG 5329</name>
    <dbReference type="NCBI Taxonomy" id="1324332"/>
    <lineage>
        <taxon>Bacteria</taxon>
        <taxon>Pseudomonadati</taxon>
        <taxon>Pseudomonadota</taxon>
        <taxon>Gammaproteobacteria</taxon>
        <taxon>Pseudomonadales</taxon>
        <taxon>Pseudomonadaceae</taxon>
        <taxon>Pseudomonas</taxon>
    </lineage>
</organism>
<evidence type="ECO:0000256" key="5">
    <source>
        <dbReference type="ARBA" id="ARBA00023136"/>
    </source>
</evidence>
<dbReference type="PANTHER" id="PTHR30086:SF20">
    <property type="entry name" value="ARGININE EXPORTER PROTEIN ARGO-RELATED"/>
    <property type="match status" value="1"/>
</dbReference>
<keyword evidence="4 6" id="KW-1133">Transmembrane helix</keyword>
<keyword evidence="3 6" id="KW-0812">Transmembrane</keyword>
<evidence type="ECO:0000256" key="4">
    <source>
        <dbReference type="ARBA" id="ARBA00022989"/>
    </source>
</evidence>
<feature type="transmembrane region" description="Helical" evidence="6">
    <location>
        <begin position="70"/>
        <end position="88"/>
    </location>
</feature>
<evidence type="ECO:0000313" key="7">
    <source>
        <dbReference type="EMBL" id="KGE69671.1"/>
    </source>
</evidence>
<dbReference type="OrthoDB" id="581870at2"/>